<reference evidence="2 3" key="1">
    <citation type="submission" date="2023-10" db="EMBL/GenBank/DDBJ databases">
        <title>Chromosome-scale genome assembly provides insights into flower coloration mechanisms of Canna indica.</title>
        <authorList>
            <person name="Li C."/>
        </authorList>
    </citation>
    <scope>NUCLEOTIDE SEQUENCE [LARGE SCALE GENOMIC DNA]</scope>
    <source>
        <tissue evidence="2">Flower</tissue>
    </source>
</reference>
<evidence type="ECO:0000313" key="3">
    <source>
        <dbReference type="Proteomes" id="UP001327560"/>
    </source>
</evidence>
<keyword evidence="3" id="KW-1185">Reference proteome</keyword>
<gene>
    <name evidence="2" type="ORF">Cni_G16355</name>
</gene>
<evidence type="ECO:0000313" key="2">
    <source>
        <dbReference type="EMBL" id="WOL07611.1"/>
    </source>
</evidence>
<protein>
    <submittedName>
        <fullName evidence="2">Uncharacterized protein</fullName>
    </submittedName>
</protein>
<dbReference type="AlphaFoldDB" id="A0AAQ3QCH9"/>
<dbReference type="EMBL" id="CP136894">
    <property type="protein sequence ID" value="WOL07611.1"/>
    <property type="molecule type" value="Genomic_DNA"/>
</dbReference>
<organism evidence="2 3">
    <name type="scientific">Canna indica</name>
    <name type="common">Indian-shot</name>
    <dbReference type="NCBI Taxonomy" id="4628"/>
    <lineage>
        <taxon>Eukaryota</taxon>
        <taxon>Viridiplantae</taxon>
        <taxon>Streptophyta</taxon>
        <taxon>Embryophyta</taxon>
        <taxon>Tracheophyta</taxon>
        <taxon>Spermatophyta</taxon>
        <taxon>Magnoliopsida</taxon>
        <taxon>Liliopsida</taxon>
        <taxon>Zingiberales</taxon>
        <taxon>Cannaceae</taxon>
        <taxon>Canna</taxon>
    </lineage>
</organism>
<dbReference type="Proteomes" id="UP001327560">
    <property type="component" value="Chromosome 5"/>
</dbReference>
<proteinExistence type="predicted"/>
<name>A0AAQ3QCH9_9LILI</name>
<accession>A0AAQ3QCH9</accession>
<feature type="region of interest" description="Disordered" evidence="1">
    <location>
        <begin position="40"/>
        <end position="84"/>
    </location>
</feature>
<sequence length="119" mass="12564">MIGRGGERRTKGAAIAPSPSDCCRTMAAAVVDASRGGHRGLAAMSAGAPPAPEAVRGVHQAGESVAGGLDGRPTSSREGGERRRVKQFHIKCQNTFGFEFWSYAMHGVENVPEDNDVER</sequence>
<evidence type="ECO:0000256" key="1">
    <source>
        <dbReference type="SAM" id="MobiDB-lite"/>
    </source>
</evidence>